<dbReference type="Pfam" id="PF25210">
    <property type="entry name" value="Kelch_FKB95"/>
    <property type="match status" value="1"/>
</dbReference>
<evidence type="ECO:0000313" key="3">
    <source>
        <dbReference type="Proteomes" id="UP000504610"/>
    </source>
</evidence>
<evidence type="ECO:0000259" key="1">
    <source>
        <dbReference type="Pfam" id="PF00646"/>
    </source>
</evidence>
<dbReference type="KEGG" id="rsz:108860043"/>
<dbReference type="AlphaFoldDB" id="A0A6J0NXC5"/>
<keyword evidence="3" id="KW-1185">Reference proteome</keyword>
<gene>
    <name evidence="4" type="primary">LOC108860043</name>
</gene>
<dbReference type="PANTHER" id="PTHR24414:SF143">
    <property type="entry name" value="F-BOX DOMAIN-CONTAINING PROTEIN"/>
    <property type="match status" value="1"/>
</dbReference>
<feature type="domain" description="FKB95-like N-terminal Kelch" evidence="2">
    <location>
        <begin position="90"/>
        <end position="348"/>
    </location>
</feature>
<name>A0A6J0NXC5_RAPSA</name>
<dbReference type="OrthoDB" id="45365at2759"/>
<dbReference type="SUPFAM" id="SSF117281">
    <property type="entry name" value="Kelch motif"/>
    <property type="match status" value="1"/>
</dbReference>
<dbReference type="SMART" id="SM00612">
    <property type="entry name" value="Kelch"/>
    <property type="match status" value="2"/>
</dbReference>
<dbReference type="InterPro" id="IPR057499">
    <property type="entry name" value="Kelch_FKB95"/>
</dbReference>
<dbReference type="Proteomes" id="UP000504610">
    <property type="component" value="Chromosome 5"/>
</dbReference>
<organism evidence="3 4">
    <name type="scientific">Raphanus sativus</name>
    <name type="common">Radish</name>
    <name type="synonym">Raphanus raphanistrum var. sativus</name>
    <dbReference type="NCBI Taxonomy" id="3726"/>
    <lineage>
        <taxon>Eukaryota</taxon>
        <taxon>Viridiplantae</taxon>
        <taxon>Streptophyta</taxon>
        <taxon>Embryophyta</taxon>
        <taxon>Tracheophyta</taxon>
        <taxon>Spermatophyta</taxon>
        <taxon>Magnoliopsida</taxon>
        <taxon>eudicotyledons</taxon>
        <taxon>Gunneridae</taxon>
        <taxon>Pentapetalae</taxon>
        <taxon>rosids</taxon>
        <taxon>malvids</taxon>
        <taxon>Brassicales</taxon>
        <taxon>Brassicaceae</taxon>
        <taxon>Brassiceae</taxon>
        <taxon>Raphanus</taxon>
    </lineage>
</organism>
<reference evidence="3" key="1">
    <citation type="journal article" date="2019" name="Database">
        <title>The radish genome database (RadishGD): an integrated information resource for radish genomics.</title>
        <authorList>
            <person name="Yu H.J."/>
            <person name="Baek S."/>
            <person name="Lee Y.J."/>
            <person name="Cho A."/>
            <person name="Mun J.H."/>
        </authorList>
    </citation>
    <scope>NUCLEOTIDE SEQUENCE [LARGE SCALE GENOMIC DNA]</scope>
    <source>
        <strain evidence="3">cv. WK10039</strain>
    </source>
</reference>
<dbReference type="CDD" id="cd22152">
    <property type="entry name" value="F-box_AtAFR-like"/>
    <property type="match status" value="1"/>
</dbReference>
<dbReference type="InterPro" id="IPR001810">
    <property type="entry name" value="F-box_dom"/>
</dbReference>
<protein>
    <submittedName>
        <fullName evidence="4">F-box/kelch-repeat protein At2g22050-like</fullName>
    </submittedName>
</protein>
<dbReference type="GeneID" id="108860043"/>
<dbReference type="InterPro" id="IPR050354">
    <property type="entry name" value="F-box/kelch-repeat_ARATH"/>
</dbReference>
<dbReference type="Pfam" id="PF00646">
    <property type="entry name" value="F-box"/>
    <property type="match status" value="1"/>
</dbReference>
<accession>A0A6J0NXC5</accession>
<sequence length="365" mass="41009">MSVVAASNSKKSSSFSSLPEEVVLKCLSRIPRWYDPYLSLVSKTIRSLVRSPELHRLRSPHKSVFLSYDLYQGRLSQPLHYWITFLPGEKTTDYKLAQRSLSDVLPTPSLGVGSALSVGSEIYFIGGRSFGPTSKRLWILDTRSGHLRTAPSMKVGRRSDCKLAVGVVDGKIYVIGGSVEDSQVEVFDPETQTWDFAGEENVKCESRFSATLEEKVYMVDRDGRVSAYSPREGIINNEATEILSVVDRVKLLCVVENVLYACFEWNGLMWFNTKLKVWTRVVDRDGKDGKLELYSFAAAKMVDYKGTIAFFWSLPNIDRTKKDVTCKLIALDRVGDNIRGRIEWSGIVATLPHNIVLRDCLVVTG</sequence>
<proteinExistence type="predicted"/>
<dbReference type="SUPFAM" id="SSF81383">
    <property type="entry name" value="F-box domain"/>
    <property type="match status" value="1"/>
</dbReference>
<dbReference type="InterPro" id="IPR006652">
    <property type="entry name" value="Kelch_1"/>
</dbReference>
<dbReference type="PANTHER" id="PTHR24414">
    <property type="entry name" value="F-BOX/KELCH-REPEAT PROTEIN SKIP4"/>
    <property type="match status" value="1"/>
</dbReference>
<dbReference type="InterPro" id="IPR015915">
    <property type="entry name" value="Kelch-typ_b-propeller"/>
</dbReference>
<evidence type="ECO:0000313" key="4">
    <source>
        <dbReference type="RefSeq" id="XP_018489452.2"/>
    </source>
</evidence>
<dbReference type="Gene3D" id="2.120.10.80">
    <property type="entry name" value="Kelch-type beta propeller"/>
    <property type="match status" value="1"/>
</dbReference>
<feature type="domain" description="F-box" evidence="1">
    <location>
        <begin position="15"/>
        <end position="56"/>
    </location>
</feature>
<reference evidence="4" key="2">
    <citation type="submission" date="2025-08" db="UniProtKB">
        <authorList>
            <consortium name="RefSeq"/>
        </authorList>
    </citation>
    <scope>IDENTIFICATION</scope>
    <source>
        <tissue evidence="4">Leaf</tissue>
    </source>
</reference>
<evidence type="ECO:0000259" key="2">
    <source>
        <dbReference type="Pfam" id="PF25210"/>
    </source>
</evidence>
<dbReference type="RefSeq" id="XP_018489452.2">
    <property type="nucleotide sequence ID" value="XM_018633950.2"/>
</dbReference>
<dbReference type="InterPro" id="IPR036047">
    <property type="entry name" value="F-box-like_dom_sf"/>
</dbReference>